<dbReference type="AlphaFoldDB" id="A0A2G9H6L7"/>
<sequence length="122" mass="13715">MVLLPSTSPTNPSLNRLYKRKDSLCRGNKKETLKGDRWMKKHHKRWIKKGESENGVILAKAENNEGSIQAVDGKEGMDGDDGLMTITTSDKYARTERAAEYHVLKDARRPINAESEGLSSKQ</sequence>
<organism evidence="1 2">
    <name type="scientific">Handroanthus impetiginosus</name>
    <dbReference type="NCBI Taxonomy" id="429701"/>
    <lineage>
        <taxon>Eukaryota</taxon>
        <taxon>Viridiplantae</taxon>
        <taxon>Streptophyta</taxon>
        <taxon>Embryophyta</taxon>
        <taxon>Tracheophyta</taxon>
        <taxon>Spermatophyta</taxon>
        <taxon>Magnoliopsida</taxon>
        <taxon>eudicotyledons</taxon>
        <taxon>Gunneridae</taxon>
        <taxon>Pentapetalae</taxon>
        <taxon>asterids</taxon>
        <taxon>lamiids</taxon>
        <taxon>Lamiales</taxon>
        <taxon>Bignoniaceae</taxon>
        <taxon>Crescentiina</taxon>
        <taxon>Tabebuia alliance</taxon>
        <taxon>Handroanthus</taxon>
    </lineage>
</organism>
<gene>
    <name evidence="1" type="ORF">CDL12_14202</name>
</gene>
<protein>
    <submittedName>
        <fullName evidence="1">Uncharacterized protein</fullName>
    </submittedName>
</protein>
<evidence type="ECO:0000313" key="1">
    <source>
        <dbReference type="EMBL" id="PIN13166.1"/>
    </source>
</evidence>
<dbReference type="EMBL" id="NKXS01002530">
    <property type="protein sequence ID" value="PIN13166.1"/>
    <property type="molecule type" value="Genomic_DNA"/>
</dbReference>
<accession>A0A2G9H6L7</accession>
<keyword evidence="2" id="KW-1185">Reference proteome</keyword>
<comment type="caution">
    <text evidence="1">The sequence shown here is derived from an EMBL/GenBank/DDBJ whole genome shotgun (WGS) entry which is preliminary data.</text>
</comment>
<proteinExistence type="predicted"/>
<evidence type="ECO:0000313" key="2">
    <source>
        <dbReference type="Proteomes" id="UP000231279"/>
    </source>
</evidence>
<reference evidence="2" key="1">
    <citation type="journal article" date="2018" name="Gigascience">
        <title>Genome assembly of the Pink Ipe (Handroanthus impetiginosus, Bignoniaceae), a highly valued, ecologically keystone Neotropical timber forest tree.</title>
        <authorList>
            <person name="Silva-Junior O.B."/>
            <person name="Grattapaglia D."/>
            <person name="Novaes E."/>
            <person name="Collevatti R.G."/>
        </authorList>
    </citation>
    <scope>NUCLEOTIDE SEQUENCE [LARGE SCALE GENOMIC DNA]</scope>
    <source>
        <strain evidence="2">cv. UFG-1</strain>
    </source>
</reference>
<dbReference type="Proteomes" id="UP000231279">
    <property type="component" value="Unassembled WGS sequence"/>
</dbReference>
<name>A0A2G9H6L7_9LAMI</name>